<reference evidence="2 3" key="1">
    <citation type="journal article" date="2014" name="Science">
        <title>Plant genetics. Early allopolyploid evolution in the post-Neolithic Brassica napus oilseed genome.</title>
        <authorList>
            <person name="Chalhoub B."/>
            <person name="Denoeud F."/>
            <person name="Liu S."/>
            <person name="Parkin I.A."/>
            <person name="Tang H."/>
            <person name="Wang X."/>
            <person name="Chiquet J."/>
            <person name="Belcram H."/>
            <person name="Tong C."/>
            <person name="Samans B."/>
            <person name="Correa M."/>
            <person name="Da Silva C."/>
            <person name="Just J."/>
            <person name="Falentin C."/>
            <person name="Koh C.S."/>
            <person name="Le Clainche I."/>
            <person name="Bernard M."/>
            <person name="Bento P."/>
            <person name="Noel B."/>
            <person name="Labadie K."/>
            <person name="Alberti A."/>
            <person name="Charles M."/>
            <person name="Arnaud D."/>
            <person name="Guo H."/>
            <person name="Daviaud C."/>
            <person name="Alamery S."/>
            <person name="Jabbari K."/>
            <person name="Zhao M."/>
            <person name="Edger P.P."/>
            <person name="Chelaifa H."/>
            <person name="Tack D."/>
            <person name="Lassalle G."/>
            <person name="Mestiri I."/>
            <person name="Schnel N."/>
            <person name="Le Paslier M.C."/>
            <person name="Fan G."/>
            <person name="Renault V."/>
            <person name="Bayer P.E."/>
            <person name="Golicz A.A."/>
            <person name="Manoli S."/>
            <person name="Lee T.H."/>
            <person name="Thi V.H."/>
            <person name="Chalabi S."/>
            <person name="Hu Q."/>
            <person name="Fan C."/>
            <person name="Tollenaere R."/>
            <person name="Lu Y."/>
            <person name="Battail C."/>
            <person name="Shen J."/>
            <person name="Sidebottom C.H."/>
            <person name="Wang X."/>
            <person name="Canaguier A."/>
            <person name="Chauveau A."/>
            <person name="Berard A."/>
            <person name="Deniot G."/>
            <person name="Guan M."/>
            <person name="Liu Z."/>
            <person name="Sun F."/>
            <person name="Lim Y.P."/>
            <person name="Lyons E."/>
            <person name="Town C.D."/>
            <person name="Bancroft I."/>
            <person name="Wang X."/>
            <person name="Meng J."/>
            <person name="Ma J."/>
            <person name="Pires J.C."/>
            <person name="King G.J."/>
            <person name="Brunel D."/>
            <person name="Delourme R."/>
            <person name="Renard M."/>
            <person name="Aury J.M."/>
            <person name="Adams K.L."/>
            <person name="Batley J."/>
            <person name="Snowdon R.J."/>
            <person name="Tost J."/>
            <person name="Edwards D."/>
            <person name="Zhou Y."/>
            <person name="Hua W."/>
            <person name="Sharpe A.G."/>
            <person name="Paterson A.H."/>
            <person name="Guan C."/>
            <person name="Wincker P."/>
        </authorList>
    </citation>
    <scope>NUCLEOTIDE SEQUENCE [LARGE SCALE GENOMIC DNA]</scope>
    <source>
        <strain evidence="3">cv. Darmor-bzh</strain>
    </source>
</reference>
<organism evidence="2 3">
    <name type="scientific">Brassica napus</name>
    <name type="common">Rape</name>
    <dbReference type="NCBI Taxonomy" id="3708"/>
    <lineage>
        <taxon>Eukaryota</taxon>
        <taxon>Viridiplantae</taxon>
        <taxon>Streptophyta</taxon>
        <taxon>Embryophyta</taxon>
        <taxon>Tracheophyta</taxon>
        <taxon>Spermatophyta</taxon>
        <taxon>Magnoliopsida</taxon>
        <taxon>eudicotyledons</taxon>
        <taxon>Gunneridae</taxon>
        <taxon>Pentapetalae</taxon>
        <taxon>rosids</taxon>
        <taxon>malvids</taxon>
        <taxon>Brassicales</taxon>
        <taxon>Brassicaceae</taxon>
        <taxon>Brassiceae</taxon>
        <taxon>Brassica</taxon>
    </lineage>
</organism>
<accession>A0A078JDM3</accession>
<dbReference type="Proteomes" id="UP000028999">
    <property type="component" value="Unassembled WGS sequence"/>
</dbReference>
<evidence type="ECO:0000313" key="3">
    <source>
        <dbReference type="Proteomes" id="UP000028999"/>
    </source>
</evidence>
<name>A0A078JDM3_BRANA</name>
<evidence type="ECO:0000313" key="2">
    <source>
        <dbReference type="EMBL" id="CDY64483.1"/>
    </source>
</evidence>
<evidence type="ECO:0000256" key="1">
    <source>
        <dbReference type="SAM" id="MobiDB-lite"/>
    </source>
</evidence>
<proteinExistence type="predicted"/>
<dbReference type="AlphaFoldDB" id="A0A078JDM3"/>
<keyword evidence="3" id="KW-1185">Reference proteome</keyword>
<dbReference type="Gramene" id="CDY64483">
    <property type="protein sequence ID" value="CDY64483"/>
    <property type="gene ID" value="GSBRNA2T00041275001"/>
</dbReference>
<gene>
    <name evidence="2" type="primary">BnaCnng43960D</name>
    <name evidence="2" type="ORF">GSBRNA2T00041275001</name>
</gene>
<dbReference type="PaxDb" id="3708-A0A078JDM3"/>
<sequence length="102" mass="11932">MAAKRVHGDYPSSTDLSTVKRHKDLDFPEDTTTALERRRRRRDQPPQPTPTMRRIRRHGPPPRSFHPLVGNLRDMLPVRFLPGASLQSRRRRSSPPYRRSTP</sequence>
<dbReference type="EMBL" id="LK034474">
    <property type="protein sequence ID" value="CDY64483.1"/>
    <property type="molecule type" value="Genomic_DNA"/>
</dbReference>
<feature type="region of interest" description="Disordered" evidence="1">
    <location>
        <begin position="1"/>
        <end position="102"/>
    </location>
</feature>
<protein>
    <submittedName>
        <fullName evidence="2">BnaCnng43960D protein</fullName>
    </submittedName>
</protein>